<dbReference type="PROSITE" id="PS00107">
    <property type="entry name" value="PROTEIN_KINASE_ATP"/>
    <property type="match status" value="1"/>
</dbReference>
<dbReference type="EMBL" id="MCGE01000006">
    <property type="protein sequence ID" value="ORZ20332.1"/>
    <property type="molecule type" value="Genomic_DNA"/>
</dbReference>
<dbReference type="InterPro" id="IPR011009">
    <property type="entry name" value="Kinase-like_dom_sf"/>
</dbReference>
<dbReference type="AlphaFoldDB" id="A0A1X2IPY4"/>
<dbReference type="PANTHER" id="PTHR24347">
    <property type="entry name" value="SERINE/THREONINE-PROTEIN KINASE"/>
    <property type="match status" value="1"/>
</dbReference>
<keyword evidence="2 3" id="KW-0067">ATP-binding</keyword>
<accession>A0A1X2IPY4</accession>
<dbReference type="Proteomes" id="UP000193560">
    <property type="component" value="Unassembled WGS sequence"/>
</dbReference>
<dbReference type="Pfam" id="PF00069">
    <property type="entry name" value="Pkinase"/>
    <property type="match status" value="1"/>
</dbReference>
<feature type="compositionally biased region" description="Basic and acidic residues" evidence="4">
    <location>
        <begin position="488"/>
        <end position="505"/>
    </location>
</feature>
<keyword evidence="1 3" id="KW-0547">Nucleotide-binding</keyword>
<keyword evidence="7" id="KW-1185">Reference proteome</keyword>
<evidence type="ECO:0000313" key="7">
    <source>
        <dbReference type="Proteomes" id="UP000193560"/>
    </source>
</evidence>
<evidence type="ECO:0000313" key="6">
    <source>
        <dbReference type="EMBL" id="ORZ20332.1"/>
    </source>
</evidence>
<organism evidence="6 7">
    <name type="scientific">Absidia repens</name>
    <dbReference type="NCBI Taxonomy" id="90262"/>
    <lineage>
        <taxon>Eukaryota</taxon>
        <taxon>Fungi</taxon>
        <taxon>Fungi incertae sedis</taxon>
        <taxon>Mucoromycota</taxon>
        <taxon>Mucoromycotina</taxon>
        <taxon>Mucoromycetes</taxon>
        <taxon>Mucorales</taxon>
        <taxon>Cunninghamellaceae</taxon>
        <taxon>Absidia</taxon>
    </lineage>
</organism>
<dbReference type="PROSITE" id="PS00108">
    <property type="entry name" value="PROTEIN_KINASE_ST"/>
    <property type="match status" value="1"/>
</dbReference>
<feature type="domain" description="Protein kinase" evidence="5">
    <location>
        <begin position="76"/>
        <end position="369"/>
    </location>
</feature>
<evidence type="ECO:0000256" key="3">
    <source>
        <dbReference type="PROSITE-ProRule" id="PRU10141"/>
    </source>
</evidence>
<dbReference type="SUPFAM" id="SSF56112">
    <property type="entry name" value="Protein kinase-like (PK-like)"/>
    <property type="match status" value="1"/>
</dbReference>
<comment type="caution">
    <text evidence="6">The sequence shown here is derived from an EMBL/GenBank/DDBJ whole genome shotgun (WGS) entry which is preliminary data.</text>
</comment>
<dbReference type="GO" id="GO:0004672">
    <property type="term" value="F:protein kinase activity"/>
    <property type="evidence" value="ECO:0007669"/>
    <property type="project" value="InterPro"/>
</dbReference>
<keyword evidence="6" id="KW-0808">Transferase</keyword>
<feature type="binding site" evidence="3">
    <location>
        <position position="109"/>
    </location>
    <ligand>
        <name>ATP</name>
        <dbReference type="ChEBI" id="CHEBI:30616"/>
    </ligand>
</feature>
<dbReference type="InterPro" id="IPR000719">
    <property type="entry name" value="Prot_kinase_dom"/>
</dbReference>
<dbReference type="Gene3D" id="1.10.510.10">
    <property type="entry name" value="Transferase(Phosphotransferase) domain 1"/>
    <property type="match status" value="1"/>
</dbReference>
<dbReference type="GO" id="GO:0005524">
    <property type="term" value="F:ATP binding"/>
    <property type="evidence" value="ECO:0007669"/>
    <property type="project" value="UniProtKB-UniRule"/>
</dbReference>
<evidence type="ECO:0000256" key="4">
    <source>
        <dbReference type="SAM" id="MobiDB-lite"/>
    </source>
</evidence>
<dbReference type="SMART" id="SM00220">
    <property type="entry name" value="S_TKc"/>
    <property type="match status" value="1"/>
</dbReference>
<dbReference type="FunFam" id="3.30.200.20:FF:000042">
    <property type="entry name" value="Aurora kinase A"/>
    <property type="match status" value="1"/>
</dbReference>
<evidence type="ECO:0000256" key="2">
    <source>
        <dbReference type="ARBA" id="ARBA00022840"/>
    </source>
</evidence>
<gene>
    <name evidence="6" type="ORF">BCR42DRAFT_408524</name>
</gene>
<sequence length="608" mass="69521">MSFFQYFRTFFAPSFYDNFKTTTATSCTTTPTICTTVTTEPIFGTPLTSSSSCGEPLNRAKTKKEHIPVYPGLERYKLLEKLGDGAFSDVYKALEQNTQEKVAIKIIRKLEMNTGQRSRVLREVQIMRSLQHDSIISLYNFMETNQFYFLILELCEGGELFHQIIHLTYFSEDLARHCIWQIAEAIRYLHEEKGVVHRDIKPENLLFTPIPFIENHGRSQLLQPQDDDDEELKVDEGGFILNYGGGGIGKVKLADFGLSKLMINDEKVKTPCGTLAYTAPEIVRDEHYSKSVDMWALGCVLYTMLCGFPPFYDDSVDVLTDQVARGHYEFLSPWWDFISDDAKDLITHVLCLDPDDRYDIHQFMQHPWMANQIPSSDGQPRSIASSLIPPPSTTTSVAKENIAATKSRDITCRDQRDRFTTSVSSMKEIINLSYKALRKSDEQKLRGIFDYTLKNIISGNNNHNEADINDGDIEEDDDDSDYEDSIDDTPRDDIILPDNDRSPSEKHHHHIYEHKRLDDDISKPSRMNSNNDTFDMDIVIGDSMVPTLLSNHQSIQTPLVNGTRKKENHHRSKKVFSFDLDLDKASLLERRRKDQSASLSPSPLVRIT</sequence>
<dbReference type="STRING" id="90262.A0A1X2IPY4"/>
<reference evidence="6 7" key="1">
    <citation type="submission" date="2016-07" db="EMBL/GenBank/DDBJ databases">
        <title>Pervasive Adenine N6-methylation of Active Genes in Fungi.</title>
        <authorList>
            <consortium name="DOE Joint Genome Institute"/>
            <person name="Mondo S.J."/>
            <person name="Dannebaum R.O."/>
            <person name="Kuo R.C."/>
            <person name="Labutti K."/>
            <person name="Haridas S."/>
            <person name="Kuo A."/>
            <person name="Salamov A."/>
            <person name="Ahrendt S.R."/>
            <person name="Lipzen A."/>
            <person name="Sullivan W."/>
            <person name="Andreopoulos W.B."/>
            <person name="Clum A."/>
            <person name="Lindquist E."/>
            <person name="Daum C."/>
            <person name="Ramamoorthy G.K."/>
            <person name="Gryganskyi A."/>
            <person name="Culley D."/>
            <person name="Magnuson J.K."/>
            <person name="James T.Y."/>
            <person name="O'Malley M.A."/>
            <person name="Stajich J.E."/>
            <person name="Spatafora J.W."/>
            <person name="Visel A."/>
            <person name="Grigoriev I.V."/>
        </authorList>
    </citation>
    <scope>NUCLEOTIDE SEQUENCE [LARGE SCALE GENOMIC DNA]</scope>
    <source>
        <strain evidence="6 7">NRRL 1336</strain>
    </source>
</reference>
<feature type="region of interest" description="Disordered" evidence="4">
    <location>
        <begin position="459"/>
        <end position="513"/>
    </location>
</feature>
<proteinExistence type="predicted"/>
<evidence type="ECO:0000256" key="1">
    <source>
        <dbReference type="ARBA" id="ARBA00022741"/>
    </source>
</evidence>
<protein>
    <submittedName>
        <fullName evidence="6">Kinase-like domain-containing protein</fullName>
    </submittedName>
</protein>
<dbReference type="InterPro" id="IPR008271">
    <property type="entry name" value="Ser/Thr_kinase_AS"/>
</dbReference>
<dbReference type="InterPro" id="IPR017441">
    <property type="entry name" value="Protein_kinase_ATP_BS"/>
</dbReference>
<evidence type="ECO:0000259" key="5">
    <source>
        <dbReference type="PROSITE" id="PS50011"/>
    </source>
</evidence>
<dbReference type="PROSITE" id="PS50011">
    <property type="entry name" value="PROTEIN_KINASE_DOM"/>
    <property type="match status" value="1"/>
</dbReference>
<feature type="compositionally biased region" description="Acidic residues" evidence="4">
    <location>
        <begin position="467"/>
        <end position="487"/>
    </location>
</feature>
<dbReference type="OrthoDB" id="1738954at2759"/>
<name>A0A1X2IPY4_9FUNG</name>
<keyword evidence="6" id="KW-0418">Kinase</keyword>